<dbReference type="GO" id="GO:0005737">
    <property type="term" value="C:cytoplasm"/>
    <property type="evidence" value="ECO:0007669"/>
    <property type="project" value="UniProtKB-ARBA"/>
</dbReference>
<feature type="compositionally biased region" description="Polar residues" evidence="3">
    <location>
        <begin position="1244"/>
        <end position="1260"/>
    </location>
</feature>
<dbReference type="SUPFAM" id="SSF48452">
    <property type="entry name" value="TPR-like"/>
    <property type="match status" value="1"/>
</dbReference>
<dbReference type="PANTHER" id="PTHR22767:SF2">
    <property type="entry name" value="N(ALPHA)-ACETYLTRANSFERASE 15_16, ISOFORM A"/>
    <property type="match status" value="1"/>
</dbReference>
<dbReference type="InterPro" id="IPR011990">
    <property type="entry name" value="TPR-like_helical_dom_sf"/>
</dbReference>
<evidence type="ECO:0000313" key="4">
    <source>
        <dbReference type="EMBL" id="KAA6386256.1"/>
    </source>
</evidence>
<keyword evidence="2" id="KW-0802">TPR repeat</keyword>
<dbReference type="Gene3D" id="1.25.40.1010">
    <property type="match status" value="1"/>
</dbReference>
<feature type="compositionally biased region" description="Polar residues" evidence="3">
    <location>
        <begin position="1093"/>
        <end position="1105"/>
    </location>
</feature>
<keyword evidence="4" id="KW-0808">Transferase</keyword>
<proteinExistence type="predicted"/>
<evidence type="ECO:0000256" key="3">
    <source>
        <dbReference type="SAM" id="MobiDB-lite"/>
    </source>
</evidence>
<feature type="region of interest" description="Disordered" evidence="3">
    <location>
        <begin position="1228"/>
        <end position="1285"/>
    </location>
</feature>
<feature type="region of interest" description="Disordered" evidence="3">
    <location>
        <begin position="393"/>
        <end position="422"/>
    </location>
</feature>
<evidence type="ECO:0000256" key="1">
    <source>
        <dbReference type="ARBA" id="ARBA00022737"/>
    </source>
</evidence>
<feature type="compositionally biased region" description="Acidic residues" evidence="3">
    <location>
        <begin position="1266"/>
        <end position="1279"/>
    </location>
</feature>
<keyword evidence="1" id="KW-0677">Repeat</keyword>
<comment type="caution">
    <text evidence="4">The sequence shown here is derived from an EMBL/GenBank/DDBJ whole genome shotgun (WGS) entry which is preliminary data.</text>
</comment>
<feature type="region of interest" description="Disordered" evidence="3">
    <location>
        <begin position="687"/>
        <end position="770"/>
    </location>
</feature>
<dbReference type="EMBL" id="SNRW01004885">
    <property type="protein sequence ID" value="KAA6386256.1"/>
    <property type="molecule type" value="Genomic_DNA"/>
</dbReference>
<accession>A0A5J4VVR5</accession>
<feature type="compositionally biased region" description="Basic and acidic residues" evidence="3">
    <location>
        <begin position="687"/>
        <end position="733"/>
    </location>
</feature>
<gene>
    <name evidence="4" type="ORF">EZS28_018219</name>
</gene>
<dbReference type="Gene3D" id="1.25.40.1040">
    <property type="match status" value="2"/>
</dbReference>
<evidence type="ECO:0000256" key="2">
    <source>
        <dbReference type="ARBA" id="ARBA00022803"/>
    </source>
</evidence>
<dbReference type="Proteomes" id="UP000324800">
    <property type="component" value="Unassembled WGS sequence"/>
</dbReference>
<sequence>MHSIQRFINMDFKAALAKLNTVEQRSFHQLLKQYDSKDYKTALKTCDSILKTSPQHAESISMKGLLLSLNGKREEAHELAIKGESFSNASPVVWYFHGLIYQNERNYTQALKYFEMTRDKGMSGELVLRDISNAQINLHDYQSFTETRRIILEKQPGHRISWFGLIAGFALKKEYQNAIKAVDAYLNSTPPELFEQEHLSGMYMYKSDLLTRIQEFERALQVLNDNAVERILDTPNLAEKKAQLLLRLGKRKEAKKIYLDLLDINPECVSYHIGFRVADQINTPPITIASLSNLLNAYSDLLIQHPKSANLIIQPLFLISPTLFPSAFRDLFLLFLSKFIPRGVPSLFSTVAVLLNNPRAAREIERVLNKAILSIKNEGQWPEDTKRSISECFGYNKDQGKGKGKSKQKMDNKDQEKSEDSIPPIQAIPTDILFLFLFKSQFLDKLGRYEEALYVIERAIQHTPTLHELYMCKAKILKHFTFIGKQQIIDEKKEIDENKDQLNKEQKLIEGSADINTSNSQSRTIIQKYSRMHESSKAMCYAFRMDQADRNLNSKASKYSILDNRIERGEDINSLFTREDGEIAREYMYDQQALWYFETLGRSYSNSFRWGAALRNYEHIIEIANDIVNEFSDFQGYSIRKSSSPVLLEELVHNLSCVYDSQFVIKGLEAAAELLLFLQEDKLARKKKEEKEGKEGKDKEKEKEKVDETKKEQEQDKENKNEKEGNNEQKEQPAKLSRAQKKKQKKEKEKDKEGDQQITGPEDGQTKETQIMTEKQAQAERNKAMEKALDTNKVLLDSLFSKVAEDPEGEKMLITIGDSFVEEAEKRVKKLLENLVDRKKRELIDSSIKLNPSLFIFNPDNTVTVSSSSVPETHKTLSVPCSMSYAQVTSYINSQYHEFQIYKLSAEIAIRQGKIDSAALNLKRCEKIKGELIALHKRIDIDGVLEEEAKAKKMGTFEEEIKDEESKLDEDDLLIDDDEDNYAKVEEGKVVEKKGKNNKQLQKPNKGQNINQLHTRIEEISSQSHLLLIKIFRYAELKGLFLTPAIQASQHEEKANEEMKEETAESKIAKAIQTKLQALWDDYYASSTKLIQKSTPTPAPTQNEIPQPLYPQQSQSSSNAPSTSVNSPQTLHDLHQICFTSTPCIFNDSSLESRGYRQITDESVQNIIVDTNFADNNCICIANHTITSPIESRSSTQVISQHLLEMKERLSKKMLVKQARAKKAAEIKALDETKDQTGPKQEGDTSLQVASIQTTNTSIEPSFDGPNEDSESDESDDTDSTIIFN</sequence>
<feature type="compositionally biased region" description="Low complexity" evidence="3">
    <location>
        <begin position="1106"/>
        <end position="1128"/>
    </location>
</feature>
<feature type="compositionally biased region" description="Basic and acidic residues" evidence="3">
    <location>
        <begin position="408"/>
        <end position="420"/>
    </location>
</feature>
<protein>
    <submittedName>
        <fullName evidence="4">Putative N-alpha-acetyltransferase 16, NatA auxiliary subunit</fullName>
    </submittedName>
</protein>
<dbReference type="InterPro" id="IPR019734">
    <property type="entry name" value="TPR_rpt"/>
</dbReference>
<name>A0A5J4VVR5_9EUKA</name>
<feature type="compositionally biased region" description="Basic and acidic residues" evidence="3">
    <location>
        <begin position="746"/>
        <end position="755"/>
    </location>
</feature>
<dbReference type="SUPFAM" id="SSF81901">
    <property type="entry name" value="HCP-like"/>
    <property type="match status" value="1"/>
</dbReference>
<evidence type="ECO:0000313" key="5">
    <source>
        <dbReference type="Proteomes" id="UP000324800"/>
    </source>
</evidence>
<organism evidence="4 5">
    <name type="scientific">Streblomastix strix</name>
    <dbReference type="NCBI Taxonomy" id="222440"/>
    <lineage>
        <taxon>Eukaryota</taxon>
        <taxon>Metamonada</taxon>
        <taxon>Preaxostyla</taxon>
        <taxon>Oxymonadida</taxon>
        <taxon>Streblomastigidae</taxon>
        <taxon>Streblomastix</taxon>
    </lineage>
</organism>
<feature type="compositionally biased region" description="Basic and acidic residues" evidence="3">
    <location>
        <begin position="1228"/>
        <end position="1243"/>
    </location>
</feature>
<feature type="region of interest" description="Disordered" evidence="3">
    <location>
        <begin position="1093"/>
        <end position="1128"/>
    </location>
</feature>
<dbReference type="SMART" id="SM00028">
    <property type="entry name" value="TPR"/>
    <property type="match status" value="5"/>
</dbReference>
<dbReference type="InterPro" id="IPR021183">
    <property type="entry name" value="NatA_aux_su"/>
</dbReference>
<dbReference type="OrthoDB" id="10263032at2759"/>
<dbReference type="PANTHER" id="PTHR22767">
    <property type="entry name" value="N-TERMINAL ACETYLTRANSFERASE-RELATED"/>
    <property type="match status" value="1"/>
</dbReference>
<reference evidence="4 5" key="1">
    <citation type="submission" date="2019-03" db="EMBL/GenBank/DDBJ databases">
        <title>Single cell metagenomics reveals metabolic interactions within the superorganism composed of flagellate Streblomastix strix and complex community of Bacteroidetes bacteria on its surface.</title>
        <authorList>
            <person name="Treitli S.C."/>
            <person name="Kolisko M."/>
            <person name="Husnik F."/>
            <person name="Keeling P."/>
            <person name="Hampl V."/>
        </authorList>
    </citation>
    <scope>NUCLEOTIDE SEQUENCE [LARGE SCALE GENOMIC DNA]</scope>
    <source>
        <strain evidence="4">ST1C</strain>
    </source>
</reference>
<dbReference type="GO" id="GO:0016740">
    <property type="term" value="F:transferase activity"/>
    <property type="evidence" value="ECO:0007669"/>
    <property type="project" value="UniProtKB-KW"/>
</dbReference>
<dbReference type="Pfam" id="PF12569">
    <property type="entry name" value="NatA_aux_su"/>
    <property type="match status" value="3"/>
</dbReference>